<dbReference type="Pfam" id="PF20152">
    <property type="entry name" value="DUF6534"/>
    <property type="match status" value="1"/>
</dbReference>
<evidence type="ECO:0000256" key="1">
    <source>
        <dbReference type="SAM" id="Phobius"/>
    </source>
</evidence>
<evidence type="ECO:0000259" key="2">
    <source>
        <dbReference type="Pfam" id="PF20152"/>
    </source>
</evidence>
<evidence type="ECO:0000313" key="4">
    <source>
        <dbReference type="Proteomes" id="UP000184267"/>
    </source>
</evidence>
<dbReference type="OrthoDB" id="2746700at2759"/>
<feature type="transmembrane region" description="Helical" evidence="1">
    <location>
        <begin position="155"/>
        <end position="174"/>
    </location>
</feature>
<feature type="transmembrane region" description="Helical" evidence="1">
    <location>
        <begin position="63"/>
        <end position="83"/>
    </location>
</feature>
<proteinExistence type="predicted"/>
<dbReference type="AlphaFoldDB" id="A0A1M2W5E9"/>
<feature type="transmembrane region" description="Helical" evidence="1">
    <location>
        <begin position="119"/>
        <end position="143"/>
    </location>
</feature>
<evidence type="ECO:0000313" key="3">
    <source>
        <dbReference type="EMBL" id="OJT15094.1"/>
    </source>
</evidence>
<feature type="domain" description="DUF6534" evidence="2">
    <location>
        <begin position="168"/>
        <end position="271"/>
    </location>
</feature>
<feature type="transmembrane region" description="Helical" evidence="1">
    <location>
        <begin position="195"/>
        <end position="217"/>
    </location>
</feature>
<accession>A0A1M2W5E9</accession>
<dbReference type="InterPro" id="IPR045339">
    <property type="entry name" value="DUF6534"/>
</dbReference>
<protein>
    <recommendedName>
        <fullName evidence="2">DUF6534 domain-containing protein</fullName>
    </recommendedName>
</protein>
<feature type="transmembrane region" description="Helical" evidence="1">
    <location>
        <begin position="223"/>
        <end position="241"/>
    </location>
</feature>
<dbReference type="STRING" id="154538.A0A1M2W5E9"/>
<dbReference type="PANTHER" id="PTHR40465">
    <property type="entry name" value="CHROMOSOME 1, WHOLE GENOME SHOTGUN SEQUENCE"/>
    <property type="match status" value="1"/>
</dbReference>
<keyword evidence="1" id="KW-1133">Transmembrane helix</keyword>
<keyword evidence="1" id="KW-0472">Membrane</keyword>
<dbReference type="OMA" id="CKLYANT"/>
<dbReference type="EMBL" id="MNAD01000199">
    <property type="protein sequence ID" value="OJT15094.1"/>
    <property type="molecule type" value="Genomic_DNA"/>
</dbReference>
<dbReference type="Proteomes" id="UP000184267">
    <property type="component" value="Unassembled WGS sequence"/>
</dbReference>
<name>A0A1M2W5E9_TRAPU</name>
<gene>
    <name evidence="3" type="ORF">TRAPUB_8351</name>
</gene>
<dbReference type="PANTHER" id="PTHR40465:SF1">
    <property type="entry name" value="DUF6534 DOMAIN-CONTAINING PROTEIN"/>
    <property type="match status" value="1"/>
</dbReference>
<keyword evidence="4" id="KW-1185">Reference proteome</keyword>
<keyword evidence="1" id="KW-0812">Transmembrane</keyword>
<organism evidence="3 4">
    <name type="scientific">Trametes pubescens</name>
    <name type="common">White-rot fungus</name>
    <dbReference type="NCBI Taxonomy" id="154538"/>
    <lineage>
        <taxon>Eukaryota</taxon>
        <taxon>Fungi</taxon>
        <taxon>Dikarya</taxon>
        <taxon>Basidiomycota</taxon>
        <taxon>Agaricomycotina</taxon>
        <taxon>Agaricomycetes</taxon>
        <taxon>Polyporales</taxon>
        <taxon>Polyporaceae</taxon>
        <taxon>Trametes</taxon>
    </lineage>
</organism>
<feature type="transmembrane region" description="Helical" evidence="1">
    <location>
        <begin position="89"/>
        <end position="107"/>
    </location>
</feature>
<feature type="transmembrane region" description="Helical" evidence="1">
    <location>
        <begin position="29"/>
        <end position="51"/>
    </location>
</feature>
<comment type="caution">
    <text evidence="3">The sequence shown here is derived from an EMBL/GenBank/DDBJ whole genome shotgun (WGS) entry which is preliminary data.</text>
</comment>
<reference evidence="3 4" key="1">
    <citation type="submission" date="2016-10" db="EMBL/GenBank/DDBJ databases">
        <title>Genome sequence of the basidiomycete white-rot fungus Trametes pubescens.</title>
        <authorList>
            <person name="Makela M.R."/>
            <person name="Granchi Z."/>
            <person name="Peng M."/>
            <person name="De Vries R.P."/>
            <person name="Grigoriev I."/>
            <person name="Riley R."/>
            <person name="Hilden K."/>
        </authorList>
    </citation>
    <scope>NUCLEOTIDE SEQUENCE [LARGE SCALE GENOMIC DNA]</scope>
    <source>
        <strain evidence="3 4">FBCC735</strain>
    </source>
</reference>
<sequence>MAGNTPVVGIPFPLAEEIARAERSVEQSIGAYLLGTFFSLPLYGVGLYQLYRYCRLYSKDATYIRIIVATVMVLGTIQAVMAMHGRSTSFLPVVSNVIITVSQLFFARRVFLLGSFYKIIAALALIFLLAQTALGLALTVLLFRMKVFSINSALPYAWTYPSFFGCATFADLLLSGSIIRAMRRSRAAHVRKETYFDIFLLYVVNTGASKVFEFQYAHPQRTLVGFLTGLFNTIPFVWSLARPKDLEWIAFNSIVCKLYANTLLAVLNSRKFFVCRGMEILDGKSFGQGIIARVDHLAAAERWNVPQLPDPRSAPIKVGIQMETETDGPRVGLGDGSKALEAKTGVYEKSAGSAVLDVQSTTSL</sequence>